<keyword evidence="1" id="KW-0349">Heme</keyword>
<dbReference type="InterPro" id="IPR022939">
    <property type="entry name" value="Nb(III)_bact/plant"/>
</dbReference>
<dbReference type="GO" id="GO:0062213">
    <property type="term" value="F:peroxynitrite isomerase activity"/>
    <property type="evidence" value="ECO:0007669"/>
    <property type="project" value="UniProtKB-UniRule"/>
</dbReference>
<organism evidence="3 4">
    <name type="scientific">Streptomyces mutabilis</name>
    <dbReference type="NCBI Taxonomy" id="67332"/>
    <lineage>
        <taxon>Bacteria</taxon>
        <taxon>Bacillati</taxon>
        <taxon>Actinomycetota</taxon>
        <taxon>Actinomycetes</taxon>
        <taxon>Kitasatosporales</taxon>
        <taxon>Streptomycetaceae</taxon>
        <taxon>Streptomyces</taxon>
    </lineage>
</organism>
<dbReference type="InterPro" id="IPR014878">
    <property type="entry name" value="THAP4-like_heme-bd"/>
</dbReference>
<feature type="binding site" evidence="1">
    <location>
        <position position="44"/>
    </location>
    <ligand>
        <name>heme b</name>
        <dbReference type="ChEBI" id="CHEBI:60344"/>
    </ligand>
</feature>
<dbReference type="HAMAP" id="MF_01297">
    <property type="entry name" value="nitrobindin"/>
    <property type="match status" value="1"/>
</dbReference>
<keyword evidence="1" id="KW-0408">Iron</keyword>
<dbReference type="CDD" id="cd07828">
    <property type="entry name" value="lipocalin_heme-bd-THAP4-like"/>
    <property type="match status" value="1"/>
</dbReference>
<dbReference type="GO" id="GO:0046872">
    <property type="term" value="F:metal ion binding"/>
    <property type="evidence" value="ECO:0007669"/>
    <property type="project" value="UniProtKB-KW"/>
</dbReference>
<dbReference type="EC" id="5.99.-.-" evidence="1"/>
<dbReference type="STRING" id="1915400.FM21_33185"/>
<feature type="binding site" description="axial binding residue" evidence="1">
    <location>
        <position position="168"/>
    </location>
    <ligand>
        <name>heme b</name>
        <dbReference type="ChEBI" id="CHEBI:60344"/>
    </ligand>
    <ligandPart>
        <name>Fe</name>
        <dbReference type="ChEBI" id="CHEBI:18248"/>
    </ligandPart>
</feature>
<evidence type="ECO:0000256" key="1">
    <source>
        <dbReference type="HAMAP-Rule" id="MF_01297"/>
    </source>
</evidence>
<dbReference type="RefSeq" id="WP_043385114.1">
    <property type="nucleotide sequence ID" value="NZ_KN039949.1"/>
</dbReference>
<dbReference type="PANTHER" id="PTHR15854">
    <property type="entry name" value="THAP4 PROTEIN"/>
    <property type="match status" value="1"/>
</dbReference>
<dbReference type="InterPro" id="IPR045165">
    <property type="entry name" value="Nitrobindin"/>
</dbReference>
<dbReference type="HOGENOM" id="CLU_085483_0_0_11"/>
<dbReference type="GO" id="GO:0020037">
    <property type="term" value="F:heme binding"/>
    <property type="evidence" value="ECO:0007669"/>
    <property type="project" value="UniProtKB-UniRule"/>
</dbReference>
<dbReference type="SUPFAM" id="SSF50814">
    <property type="entry name" value="Lipocalins"/>
    <property type="match status" value="1"/>
</dbReference>
<dbReference type="AlphaFoldDB" id="A0A086MRW8"/>
<evidence type="ECO:0000313" key="3">
    <source>
        <dbReference type="EMBL" id="KFG71636.1"/>
    </source>
</evidence>
<proteinExistence type="inferred from homology"/>
<evidence type="ECO:0000313" key="4">
    <source>
        <dbReference type="Proteomes" id="UP000029095"/>
    </source>
</evidence>
<comment type="caution">
    <text evidence="3">The sequence shown here is derived from an EMBL/GenBank/DDBJ whole genome shotgun (WGS) entry which is preliminary data.</text>
</comment>
<dbReference type="PANTHER" id="PTHR15854:SF4">
    <property type="entry name" value="PEROXYNITRITE ISOMERASE THAP4"/>
    <property type="match status" value="1"/>
</dbReference>
<keyword evidence="1" id="KW-0479">Metal-binding</keyword>
<dbReference type="Gene3D" id="2.40.128.20">
    <property type="match status" value="1"/>
</dbReference>
<comment type="pathway">
    <text evidence="1">Nitrogen metabolism.</text>
</comment>
<feature type="short sequence motif" description="GXWXGXG" evidence="1">
    <location>
        <begin position="32"/>
        <end position="38"/>
    </location>
</feature>
<gene>
    <name evidence="3" type="ORF">FM21_33185</name>
</gene>
<dbReference type="Proteomes" id="UP000029095">
    <property type="component" value="Unassembled WGS sequence"/>
</dbReference>
<feature type="binding site" evidence="1">
    <location>
        <position position="136"/>
    </location>
    <ligand>
        <name>heme b</name>
        <dbReference type="ChEBI" id="CHEBI:60344"/>
    </ligand>
</feature>
<comment type="catalytic activity">
    <reaction evidence="1">
        <text>peroxynitrite = nitrate</text>
        <dbReference type="Rhea" id="RHEA:63116"/>
        <dbReference type="ChEBI" id="CHEBI:17632"/>
        <dbReference type="ChEBI" id="CHEBI:25941"/>
    </reaction>
</comment>
<comment type="similarity">
    <text evidence="1">Belongs to the nitrobindin family.</text>
</comment>
<sequence>MNDPYPDVYGARQAAYGPAAHPWLTPVLPLLGVWRGRGRGQYPTLEEEFAYEQELTFAHDGRPFLRYEGRAWLTDGTGAPLRPSGRESGWLRVGPDGYVEALLSHPTGIAEVYTGRVSGSVVELATHAVVRTPLAKEVTSARRRYTFGDGVLSYTQDLEAVGQPLSPHLAAELRRVSEADG</sequence>
<keyword evidence="1" id="KW-0413">Isomerase</keyword>
<evidence type="ECO:0000259" key="2">
    <source>
        <dbReference type="Pfam" id="PF08768"/>
    </source>
</evidence>
<name>A0A086MRW8_9ACTN</name>
<comment type="domain">
    <text evidence="1">Forms a 10-stranded antiparallel beta-barrel structure able to accommodate a hydrophobic ligand in its interior. In fact, this fold hosts the heme group, which is located in a wide surface cleft.</text>
</comment>
<dbReference type="InterPro" id="IPR012674">
    <property type="entry name" value="Calycin"/>
</dbReference>
<feature type="domain" description="THAP4-like heme-binding" evidence="2">
    <location>
        <begin position="24"/>
        <end position="175"/>
    </location>
</feature>
<reference evidence="3 4" key="1">
    <citation type="submission" date="2014-05" db="EMBL/GenBank/DDBJ databases">
        <title>Complete genome sequence of the Streptomyces mutabilis TRM45540.</title>
        <authorList>
            <person name="Luo X."/>
            <person name="Zhang L."/>
        </authorList>
    </citation>
    <scope>NUCLEOTIDE SEQUENCE [LARGE SCALE GENOMIC DNA]</scope>
    <source>
        <strain evidence="3 4">TRM45540</strain>
    </source>
</reference>
<comment type="cofactor">
    <cofactor evidence="1">
        <name>heme b</name>
        <dbReference type="ChEBI" id="CHEBI:60344"/>
    </cofactor>
    <text evidence="1">Binds 1 heme b group per subunit, that coordinates a highly solvent-exposed Fe(III) atom.</text>
</comment>
<keyword evidence="4" id="KW-1185">Reference proteome</keyword>
<dbReference type="Pfam" id="PF08768">
    <property type="entry name" value="THAP4_heme-bd"/>
    <property type="match status" value="1"/>
</dbReference>
<accession>A0A086MRW8</accession>
<dbReference type="EMBL" id="JNFQ01000006">
    <property type="protein sequence ID" value="KFG71636.1"/>
    <property type="molecule type" value="Genomic_DNA"/>
</dbReference>
<comment type="function">
    <text evidence="1">Heme-binding protein able to scavenge peroxynitrite and to protect free L-tyrosine against peroxynitrite-mediated nitration, by acting as a peroxynitrite isomerase that converts peroxynitrite to nitrate. Therefore, this protein likely plays a role in peroxynitrite sensing and in the detoxification of reactive nitrogen and oxygen species (RNS and ROS, respectively). Is able to bind nitric oxide (NO) in vitro, but may act as a sensor of peroxynitrite levels in vivo.</text>
</comment>
<protein>
    <recommendedName>
        <fullName evidence="1">Peroxynitrite isomerase</fullName>
        <ecNumber evidence="1">5.99.-.-</ecNumber>
    </recommendedName>
    <alternativeName>
        <fullName evidence="1">Ferric nitrobindin</fullName>
        <shortName evidence="1">Nb(III)</shortName>
    </alternativeName>
</protein>